<reference evidence="3" key="1">
    <citation type="submission" date="2018-06" db="EMBL/GenBank/DDBJ databases">
        <authorList>
            <person name="Zhirakovskaya E."/>
        </authorList>
    </citation>
    <scope>NUCLEOTIDE SEQUENCE</scope>
</reference>
<keyword evidence="1" id="KW-0597">Phosphoprotein</keyword>
<dbReference type="InterPro" id="IPR001789">
    <property type="entry name" value="Sig_transdc_resp-reg_receiver"/>
</dbReference>
<dbReference type="SUPFAM" id="SSF52172">
    <property type="entry name" value="CheY-like"/>
    <property type="match status" value="1"/>
</dbReference>
<dbReference type="AlphaFoldDB" id="A0A3B1A088"/>
<evidence type="ECO:0000259" key="2">
    <source>
        <dbReference type="PROSITE" id="PS50110"/>
    </source>
</evidence>
<dbReference type="GO" id="GO:0000160">
    <property type="term" value="P:phosphorelay signal transduction system"/>
    <property type="evidence" value="ECO:0007669"/>
    <property type="project" value="InterPro"/>
</dbReference>
<evidence type="ECO:0000313" key="3">
    <source>
        <dbReference type="EMBL" id="VAW93152.1"/>
    </source>
</evidence>
<name>A0A3B1A088_9ZZZZ</name>
<dbReference type="Gene3D" id="3.40.50.2300">
    <property type="match status" value="1"/>
</dbReference>
<accession>A0A3B1A088</accession>
<protein>
    <recommendedName>
        <fullName evidence="2">Response regulatory domain-containing protein</fullName>
    </recommendedName>
</protein>
<dbReference type="InterPro" id="IPR050595">
    <property type="entry name" value="Bact_response_regulator"/>
</dbReference>
<gene>
    <name evidence="3" type="ORF">MNBD_GAMMA23-2095</name>
</gene>
<dbReference type="Pfam" id="PF00072">
    <property type="entry name" value="Response_reg"/>
    <property type="match status" value="1"/>
</dbReference>
<dbReference type="PROSITE" id="PS50110">
    <property type="entry name" value="RESPONSE_REGULATORY"/>
    <property type="match status" value="1"/>
</dbReference>
<dbReference type="SMART" id="SM00448">
    <property type="entry name" value="REC"/>
    <property type="match status" value="1"/>
</dbReference>
<sequence length="131" mass="15290">MPHPHQVLYSSVLIVENDEFSASLVEYLLHREGYQVATAYSAAHIKRLFEVMLPPDLILIHAKLVYTNTHEFIEVIRQQEKWKHLPIIIIGEEKDSSVDDILETCADDFILKPYFPDELIRQVQTHAKRTH</sequence>
<evidence type="ECO:0000256" key="1">
    <source>
        <dbReference type="ARBA" id="ARBA00022553"/>
    </source>
</evidence>
<dbReference type="InterPro" id="IPR011006">
    <property type="entry name" value="CheY-like_superfamily"/>
</dbReference>
<organism evidence="3">
    <name type="scientific">hydrothermal vent metagenome</name>
    <dbReference type="NCBI Taxonomy" id="652676"/>
    <lineage>
        <taxon>unclassified sequences</taxon>
        <taxon>metagenomes</taxon>
        <taxon>ecological metagenomes</taxon>
    </lineage>
</organism>
<proteinExistence type="predicted"/>
<feature type="domain" description="Response regulatory" evidence="2">
    <location>
        <begin position="11"/>
        <end position="127"/>
    </location>
</feature>
<dbReference type="PANTHER" id="PTHR44591">
    <property type="entry name" value="STRESS RESPONSE REGULATOR PROTEIN 1"/>
    <property type="match status" value="1"/>
</dbReference>
<dbReference type="PANTHER" id="PTHR44591:SF3">
    <property type="entry name" value="RESPONSE REGULATORY DOMAIN-CONTAINING PROTEIN"/>
    <property type="match status" value="1"/>
</dbReference>
<dbReference type="EMBL" id="UOFT01000031">
    <property type="protein sequence ID" value="VAW93152.1"/>
    <property type="molecule type" value="Genomic_DNA"/>
</dbReference>